<keyword evidence="2" id="KW-1185">Reference proteome</keyword>
<dbReference type="EMBL" id="QLSV01000014">
    <property type="protein sequence ID" value="RAR46808.1"/>
    <property type="molecule type" value="Genomic_DNA"/>
</dbReference>
<accession>A0A328WTV4</accession>
<dbReference type="Pfam" id="PF20288">
    <property type="entry name" value="MC2"/>
    <property type="match status" value="1"/>
</dbReference>
<gene>
    <name evidence="1" type="ORF">B0I10_11424</name>
</gene>
<proteinExistence type="predicted"/>
<reference evidence="1 2" key="1">
    <citation type="submission" date="2018-06" db="EMBL/GenBank/DDBJ databases">
        <title>Genomic Encyclopedia of Type Strains, Phase III (KMG-III): the genomes of soil and plant-associated and newly described type strains.</title>
        <authorList>
            <person name="Whitman W."/>
        </authorList>
    </citation>
    <scope>NUCLEOTIDE SEQUENCE [LARGE SCALE GENOMIC DNA]</scope>
    <source>
        <strain evidence="1 2">CGMCC 1.12504</strain>
    </source>
</reference>
<organism evidence="1 2">
    <name type="scientific">Flavobacterium lacus</name>
    <dbReference type="NCBI Taxonomy" id="1353778"/>
    <lineage>
        <taxon>Bacteria</taxon>
        <taxon>Pseudomonadati</taxon>
        <taxon>Bacteroidota</taxon>
        <taxon>Flavobacteriia</taxon>
        <taxon>Flavobacteriales</taxon>
        <taxon>Flavobacteriaceae</taxon>
        <taxon>Flavobacterium</taxon>
    </lineage>
</organism>
<protein>
    <recommendedName>
        <fullName evidence="3">Threonine transporter</fullName>
    </recommendedName>
</protein>
<dbReference type="InterPro" id="IPR046904">
    <property type="entry name" value="ABC-3C_MC2"/>
</dbReference>
<evidence type="ECO:0000313" key="2">
    <source>
        <dbReference type="Proteomes" id="UP000249518"/>
    </source>
</evidence>
<dbReference type="Proteomes" id="UP000249518">
    <property type="component" value="Unassembled WGS sequence"/>
</dbReference>
<evidence type="ECO:0000313" key="1">
    <source>
        <dbReference type="EMBL" id="RAR46808.1"/>
    </source>
</evidence>
<comment type="caution">
    <text evidence="1">The sequence shown here is derived from an EMBL/GenBank/DDBJ whole genome shotgun (WGS) entry which is preliminary data.</text>
</comment>
<evidence type="ECO:0008006" key="3">
    <source>
        <dbReference type="Google" id="ProtNLM"/>
    </source>
</evidence>
<dbReference type="OrthoDB" id="8662245at2"/>
<dbReference type="AlphaFoldDB" id="A0A328WTV4"/>
<name>A0A328WTV4_9FLAO</name>
<sequence>MMKNNAFNNSVDSGLRILCILNEFYPTGFDLQTLIYLDYIAIHSEDFGSELLSLHPNVPYRTGEIFVRRTSIKQGLDLYHAKGLIQISYQSDGLIYLASENSNHFIETLQEEYTVELLKRTNWLSKYLSGIDKNTLKNIIESQTEKINHEFKIGLLR</sequence>